<dbReference type="InterPro" id="IPR010982">
    <property type="entry name" value="Lambda_DNA-bd_dom_sf"/>
</dbReference>
<gene>
    <name evidence="2" type="ORF">EOD43_18415</name>
</gene>
<dbReference type="EMBL" id="SACN01000003">
    <property type="protein sequence ID" value="RVT90264.1"/>
    <property type="molecule type" value="Genomic_DNA"/>
</dbReference>
<dbReference type="Gene3D" id="1.10.260.40">
    <property type="entry name" value="lambda repressor-like DNA-binding domains"/>
    <property type="match status" value="1"/>
</dbReference>
<evidence type="ECO:0000313" key="2">
    <source>
        <dbReference type="EMBL" id="RVT90264.1"/>
    </source>
</evidence>
<dbReference type="CDD" id="cd00093">
    <property type="entry name" value="HTH_XRE"/>
    <property type="match status" value="1"/>
</dbReference>
<dbReference type="AlphaFoldDB" id="A0A437LY25"/>
<evidence type="ECO:0000259" key="1">
    <source>
        <dbReference type="PROSITE" id="PS50943"/>
    </source>
</evidence>
<feature type="domain" description="HTH cro/C1-type" evidence="1">
    <location>
        <begin position="17"/>
        <end position="71"/>
    </location>
</feature>
<dbReference type="OrthoDB" id="9805356at2"/>
<protein>
    <submittedName>
        <fullName evidence="2">XRE family transcriptional regulator</fullName>
    </submittedName>
</protein>
<dbReference type="GO" id="GO:0003677">
    <property type="term" value="F:DNA binding"/>
    <property type="evidence" value="ECO:0007669"/>
    <property type="project" value="InterPro"/>
</dbReference>
<proteinExistence type="predicted"/>
<dbReference type="PROSITE" id="PS50943">
    <property type="entry name" value="HTH_CROC1"/>
    <property type="match status" value="1"/>
</dbReference>
<evidence type="ECO:0000313" key="3">
    <source>
        <dbReference type="Proteomes" id="UP000282971"/>
    </source>
</evidence>
<sequence length="210" mass="23281">MPKQISLSFLRELGDALRKGRVSKGLTQRALGERVGLPQSHISKIEQGGVDLQLSSLVEMARALDLELKLVPRQALPAVDALIHASGPDDSEQSTRRAREIIAVHEQLARSLTTAFPNLDEALTFQTMLRMIQGHRFDPAAFKILKTALAPTRKIADAFRNGDITRRQLIVTLERINKGLRALRKTLGQGVRMTAPRQVPAHSLEDDDDD</sequence>
<dbReference type="Proteomes" id="UP000282971">
    <property type="component" value="Unassembled WGS sequence"/>
</dbReference>
<name>A0A437LY25_9SPHN</name>
<reference evidence="2 3" key="1">
    <citation type="submission" date="2019-01" db="EMBL/GenBank/DDBJ databases">
        <authorList>
            <person name="Chen W.-M."/>
        </authorList>
    </citation>
    <scope>NUCLEOTIDE SEQUENCE [LARGE SCALE GENOMIC DNA]</scope>
    <source>
        <strain evidence="2 3">CCP-7</strain>
    </source>
</reference>
<dbReference type="InterPro" id="IPR001387">
    <property type="entry name" value="Cro/C1-type_HTH"/>
</dbReference>
<organism evidence="2 3">
    <name type="scientific">Sphingomonas crocodyli</name>
    <dbReference type="NCBI Taxonomy" id="1979270"/>
    <lineage>
        <taxon>Bacteria</taxon>
        <taxon>Pseudomonadati</taxon>
        <taxon>Pseudomonadota</taxon>
        <taxon>Alphaproteobacteria</taxon>
        <taxon>Sphingomonadales</taxon>
        <taxon>Sphingomonadaceae</taxon>
        <taxon>Sphingomonas</taxon>
    </lineage>
</organism>
<accession>A0A437LY25</accession>
<dbReference type="Pfam" id="PF01381">
    <property type="entry name" value="HTH_3"/>
    <property type="match status" value="1"/>
</dbReference>
<dbReference type="SMART" id="SM00530">
    <property type="entry name" value="HTH_XRE"/>
    <property type="match status" value="1"/>
</dbReference>
<dbReference type="RefSeq" id="WP_127745519.1">
    <property type="nucleotide sequence ID" value="NZ_SACN01000003.1"/>
</dbReference>
<dbReference type="SUPFAM" id="SSF47413">
    <property type="entry name" value="lambda repressor-like DNA-binding domains"/>
    <property type="match status" value="1"/>
</dbReference>
<comment type="caution">
    <text evidence="2">The sequence shown here is derived from an EMBL/GenBank/DDBJ whole genome shotgun (WGS) entry which is preliminary data.</text>
</comment>
<keyword evidence="3" id="KW-1185">Reference proteome</keyword>